<proteinExistence type="predicted"/>
<accession>A0A6A4W155</accession>
<keyword evidence="1" id="KW-0812">Transmembrane</keyword>
<dbReference type="SUPFAM" id="SSF48726">
    <property type="entry name" value="Immunoglobulin"/>
    <property type="match status" value="2"/>
</dbReference>
<dbReference type="PANTHER" id="PTHR21261:SF15">
    <property type="entry name" value="BEATEN PATH IIIA, ISOFORM D-RELATED"/>
    <property type="match status" value="1"/>
</dbReference>
<dbReference type="PANTHER" id="PTHR21261">
    <property type="entry name" value="BEAT PROTEIN"/>
    <property type="match status" value="1"/>
</dbReference>
<evidence type="ECO:0000259" key="4">
    <source>
        <dbReference type="PROSITE" id="PS50835"/>
    </source>
</evidence>
<evidence type="ECO:0000313" key="5">
    <source>
        <dbReference type="EMBL" id="KAF0297484.1"/>
    </source>
</evidence>
<keyword evidence="3" id="KW-1015">Disulfide bond</keyword>
<protein>
    <recommendedName>
        <fullName evidence="4">Ig-like domain-containing protein</fullName>
    </recommendedName>
</protein>
<sequence>MLVTAKVEIRELHVPPYVLRGQDVRLACQYRTVGTRVYAVKWFKNKNEFFRFVPQYDPPKKTFPVAGFSVDMALSDSNAVQLRRLTPEATDSYMCEVISETPEFWTDHKRRNLTVVDEPESAPALSGQLPSYRIGDWLRVNCSSGPAMPPPDLTWYINGEQVPPHLVRSFRLPATEYLATSVLQLVSEVRHTFFRDGIMNLKCVSTIGDLYWKSKKTLIAQLGDVSREAHSQLHNKTAGVRTSWTVLGVLVVLAGVVNQLI</sequence>
<gene>
    <name evidence="5" type="ORF">FJT64_005046</name>
</gene>
<evidence type="ECO:0000256" key="1">
    <source>
        <dbReference type="ARBA" id="ARBA00022692"/>
    </source>
</evidence>
<dbReference type="InterPro" id="IPR036179">
    <property type="entry name" value="Ig-like_dom_sf"/>
</dbReference>
<dbReference type="InterPro" id="IPR013106">
    <property type="entry name" value="Ig_V-set"/>
</dbReference>
<evidence type="ECO:0000256" key="3">
    <source>
        <dbReference type="ARBA" id="ARBA00023157"/>
    </source>
</evidence>
<comment type="caution">
    <text evidence="5">The sequence shown here is derived from an EMBL/GenBank/DDBJ whole genome shotgun (WGS) entry which is preliminary data.</text>
</comment>
<dbReference type="AlphaFoldDB" id="A0A6A4W155"/>
<reference evidence="5 6" key="1">
    <citation type="submission" date="2019-07" db="EMBL/GenBank/DDBJ databases">
        <title>Draft genome assembly of a fouling barnacle, Amphibalanus amphitrite (Darwin, 1854): The first reference genome for Thecostraca.</title>
        <authorList>
            <person name="Kim W."/>
        </authorList>
    </citation>
    <scope>NUCLEOTIDE SEQUENCE [LARGE SCALE GENOMIC DNA]</scope>
    <source>
        <strain evidence="5">SNU_AA5</strain>
        <tissue evidence="5">Soma without cirri and trophi</tissue>
    </source>
</reference>
<dbReference type="InterPro" id="IPR013162">
    <property type="entry name" value="CD80_C2-set"/>
</dbReference>
<keyword evidence="6" id="KW-1185">Reference proteome</keyword>
<organism evidence="5 6">
    <name type="scientific">Amphibalanus amphitrite</name>
    <name type="common">Striped barnacle</name>
    <name type="synonym">Balanus amphitrite</name>
    <dbReference type="NCBI Taxonomy" id="1232801"/>
    <lineage>
        <taxon>Eukaryota</taxon>
        <taxon>Metazoa</taxon>
        <taxon>Ecdysozoa</taxon>
        <taxon>Arthropoda</taxon>
        <taxon>Crustacea</taxon>
        <taxon>Multicrustacea</taxon>
        <taxon>Cirripedia</taxon>
        <taxon>Thoracica</taxon>
        <taxon>Thoracicalcarea</taxon>
        <taxon>Balanomorpha</taxon>
        <taxon>Balanoidea</taxon>
        <taxon>Balanidae</taxon>
        <taxon>Amphibalaninae</taxon>
        <taxon>Amphibalanus</taxon>
    </lineage>
</organism>
<keyword evidence="2" id="KW-1133">Transmembrane helix</keyword>
<dbReference type="InterPro" id="IPR013783">
    <property type="entry name" value="Ig-like_fold"/>
</dbReference>
<name>A0A6A4W155_AMPAM</name>
<feature type="domain" description="Ig-like" evidence="4">
    <location>
        <begin position="21"/>
        <end position="114"/>
    </location>
</feature>
<dbReference type="InterPro" id="IPR007110">
    <property type="entry name" value="Ig-like_dom"/>
</dbReference>
<dbReference type="Pfam" id="PF07686">
    <property type="entry name" value="V-set"/>
    <property type="match status" value="1"/>
</dbReference>
<dbReference type="Proteomes" id="UP000440578">
    <property type="component" value="Unassembled WGS sequence"/>
</dbReference>
<dbReference type="Gene3D" id="2.60.40.10">
    <property type="entry name" value="Immunoglobulins"/>
    <property type="match status" value="2"/>
</dbReference>
<evidence type="ECO:0000313" key="6">
    <source>
        <dbReference type="Proteomes" id="UP000440578"/>
    </source>
</evidence>
<dbReference type="EMBL" id="VIIS01001485">
    <property type="protein sequence ID" value="KAF0297484.1"/>
    <property type="molecule type" value="Genomic_DNA"/>
</dbReference>
<dbReference type="OrthoDB" id="10015491at2759"/>
<evidence type="ECO:0000256" key="2">
    <source>
        <dbReference type="ARBA" id="ARBA00022989"/>
    </source>
</evidence>
<dbReference type="Pfam" id="PF08205">
    <property type="entry name" value="C2-set_2"/>
    <property type="match status" value="1"/>
</dbReference>
<dbReference type="PROSITE" id="PS50835">
    <property type="entry name" value="IG_LIKE"/>
    <property type="match status" value="1"/>
</dbReference>
<keyword evidence="2" id="KW-0472">Membrane</keyword>